<dbReference type="OrthoDB" id="5199481at2759"/>
<reference evidence="2 3" key="1">
    <citation type="submission" date="2018-06" db="EMBL/GenBank/DDBJ databases">
        <title>Complete Genomes of Monosporascus.</title>
        <authorList>
            <person name="Robinson A.J."/>
            <person name="Natvig D.O."/>
        </authorList>
    </citation>
    <scope>NUCLEOTIDE SEQUENCE [LARGE SCALE GENOMIC DNA]</scope>
    <source>
        <strain evidence="2 3">CBS 110550</strain>
    </source>
</reference>
<name>A0A4Q4TCI1_9PEZI</name>
<comment type="caution">
    <text evidence="2">The sequence shown here is derived from an EMBL/GenBank/DDBJ whole genome shotgun (WGS) entry which is preliminary data.</text>
</comment>
<feature type="signal peptide" evidence="1">
    <location>
        <begin position="1"/>
        <end position="19"/>
    </location>
</feature>
<organism evidence="2 3">
    <name type="scientific">Monosporascus ibericus</name>
    <dbReference type="NCBI Taxonomy" id="155417"/>
    <lineage>
        <taxon>Eukaryota</taxon>
        <taxon>Fungi</taxon>
        <taxon>Dikarya</taxon>
        <taxon>Ascomycota</taxon>
        <taxon>Pezizomycotina</taxon>
        <taxon>Sordariomycetes</taxon>
        <taxon>Xylariomycetidae</taxon>
        <taxon>Xylariales</taxon>
        <taxon>Xylariales incertae sedis</taxon>
        <taxon>Monosporascus</taxon>
    </lineage>
</organism>
<gene>
    <name evidence="2" type="ORF">DL764_005021</name>
</gene>
<feature type="chain" id="PRO_5020343599" evidence="1">
    <location>
        <begin position="20"/>
        <end position="186"/>
    </location>
</feature>
<accession>A0A4Q4TCI1</accession>
<dbReference type="AlphaFoldDB" id="A0A4Q4TCI1"/>
<proteinExistence type="predicted"/>
<evidence type="ECO:0000313" key="3">
    <source>
        <dbReference type="Proteomes" id="UP000293360"/>
    </source>
</evidence>
<sequence>MRFVANLLALALVVPSAWAAPVVERQDGLTLYQLQISSPGHAEIDGRWIAFDGSTLGLFVEDQPPVQVFTLESKKKGLVELHTYPIGIVDHALGLQGPPGLLTFVDLVNPRMGDPEDGTVKVWDTFRVSDGKLINEGQGEWCAFPLQTGGWVVKWYDGSRAIIANYMPVEIHMREVDKGNHNDLQN</sequence>
<keyword evidence="1" id="KW-0732">Signal</keyword>
<evidence type="ECO:0000313" key="2">
    <source>
        <dbReference type="EMBL" id="RYP03642.1"/>
    </source>
</evidence>
<dbReference type="Proteomes" id="UP000293360">
    <property type="component" value="Unassembled WGS sequence"/>
</dbReference>
<keyword evidence="3" id="KW-1185">Reference proteome</keyword>
<dbReference type="EMBL" id="QJNU01000250">
    <property type="protein sequence ID" value="RYP03642.1"/>
    <property type="molecule type" value="Genomic_DNA"/>
</dbReference>
<evidence type="ECO:0000256" key="1">
    <source>
        <dbReference type="SAM" id="SignalP"/>
    </source>
</evidence>
<protein>
    <submittedName>
        <fullName evidence="2">Uncharacterized protein</fullName>
    </submittedName>
</protein>